<proteinExistence type="inferred from homology"/>
<dbReference type="PANTHER" id="PTHR20854">
    <property type="entry name" value="INOSITOL MONOPHOSPHATASE"/>
    <property type="match status" value="1"/>
</dbReference>
<dbReference type="PRINTS" id="PR00377">
    <property type="entry name" value="IMPHPHTASES"/>
</dbReference>
<dbReference type="GO" id="GO:0007165">
    <property type="term" value="P:signal transduction"/>
    <property type="evidence" value="ECO:0007669"/>
    <property type="project" value="TreeGrafter"/>
</dbReference>
<dbReference type="Proteomes" id="UP001211044">
    <property type="component" value="Chromosome"/>
</dbReference>
<evidence type="ECO:0000256" key="6">
    <source>
        <dbReference type="ARBA" id="ARBA00022842"/>
    </source>
</evidence>
<evidence type="ECO:0000313" key="10">
    <source>
        <dbReference type="Proteomes" id="UP001211044"/>
    </source>
</evidence>
<dbReference type="SUPFAM" id="SSF56655">
    <property type="entry name" value="Carbohydrate phosphatase"/>
    <property type="match status" value="1"/>
</dbReference>
<evidence type="ECO:0000256" key="2">
    <source>
        <dbReference type="ARBA" id="ARBA00001946"/>
    </source>
</evidence>
<dbReference type="EC" id="3.1.3.25" evidence="8"/>
<dbReference type="PROSITE" id="PS00630">
    <property type="entry name" value="IMP_2"/>
    <property type="match status" value="1"/>
</dbReference>
<comment type="cofactor">
    <cofactor evidence="2 7 8">
        <name>Mg(2+)</name>
        <dbReference type="ChEBI" id="CHEBI:18420"/>
    </cofactor>
</comment>
<dbReference type="GO" id="GO:0046872">
    <property type="term" value="F:metal ion binding"/>
    <property type="evidence" value="ECO:0007669"/>
    <property type="project" value="UniProtKB-KW"/>
</dbReference>
<evidence type="ECO:0000256" key="1">
    <source>
        <dbReference type="ARBA" id="ARBA00001033"/>
    </source>
</evidence>
<dbReference type="InterPro" id="IPR000760">
    <property type="entry name" value="Inositol_monophosphatase-like"/>
</dbReference>
<feature type="binding site" evidence="7">
    <location>
        <position position="80"/>
    </location>
    <ligand>
        <name>Mg(2+)</name>
        <dbReference type="ChEBI" id="CHEBI:18420"/>
        <label>1</label>
        <note>catalytic</note>
    </ligand>
</feature>
<dbReference type="EMBL" id="CP116394">
    <property type="protein sequence ID" value="WCE45494.1"/>
    <property type="molecule type" value="Genomic_DNA"/>
</dbReference>
<dbReference type="GO" id="GO:0006020">
    <property type="term" value="P:inositol metabolic process"/>
    <property type="evidence" value="ECO:0007669"/>
    <property type="project" value="TreeGrafter"/>
</dbReference>
<name>A0AB38XMT8_9ACTO</name>
<dbReference type="CDD" id="cd01639">
    <property type="entry name" value="IMPase"/>
    <property type="match status" value="1"/>
</dbReference>
<sequence>MESYSLPISEATRDGLWAHAKDVAIQAAQLAAKRASEGKNVLAQTKSSPVDPVTQVDREVESLIRQRLKQVRPDDGLMGEEAGIEGGNTGLFWIIDPIDGTVNFIREVAPAAVSISCVYGSVDPTTWVPVVGVVAEIGTGRLYHAGAGAGAYLGDTPIHVSSLQDLDLALVATGFAYDAQVRARQGKFLATVTADVADVYRRGSAALDLCALASGAVDIFYEETLQPWDLAAGSLICKEAGALVSDGQGGPACEHMLTAANPTLANIFNQRISSTYWE</sequence>
<protein>
    <recommendedName>
        <fullName evidence="8">Inositol-1-monophosphatase</fullName>
        <ecNumber evidence="8">3.1.3.25</ecNumber>
    </recommendedName>
</protein>
<evidence type="ECO:0000256" key="8">
    <source>
        <dbReference type="RuleBase" id="RU364068"/>
    </source>
</evidence>
<dbReference type="InterPro" id="IPR033942">
    <property type="entry name" value="IMPase"/>
</dbReference>
<accession>A0AB38XMT8</accession>
<gene>
    <name evidence="9" type="ORF">PIG85_07490</name>
</gene>
<keyword evidence="5 8" id="KW-0378">Hydrolase</keyword>
<dbReference type="RefSeq" id="WP_004807625.1">
    <property type="nucleotide sequence ID" value="NZ_CP116394.1"/>
</dbReference>
<feature type="binding site" evidence="7">
    <location>
        <position position="99"/>
    </location>
    <ligand>
        <name>Mg(2+)</name>
        <dbReference type="ChEBI" id="CHEBI:18420"/>
        <label>1</label>
        <note>catalytic</note>
    </ligand>
</feature>
<evidence type="ECO:0000256" key="4">
    <source>
        <dbReference type="ARBA" id="ARBA00022723"/>
    </source>
</evidence>
<dbReference type="KEGG" id="wne:PIG85_07490"/>
<dbReference type="PANTHER" id="PTHR20854:SF4">
    <property type="entry name" value="INOSITOL-1-MONOPHOSPHATASE-RELATED"/>
    <property type="match status" value="1"/>
</dbReference>
<organism evidence="9 10">
    <name type="scientific">Winkia neuii subsp. anitrata</name>
    <dbReference type="NCBI Taxonomy" id="29318"/>
    <lineage>
        <taxon>Bacteria</taxon>
        <taxon>Bacillati</taxon>
        <taxon>Actinomycetota</taxon>
        <taxon>Actinomycetes</taxon>
        <taxon>Actinomycetales</taxon>
        <taxon>Actinomycetaceae</taxon>
        <taxon>Winkia</taxon>
    </lineage>
</organism>
<evidence type="ECO:0000256" key="5">
    <source>
        <dbReference type="ARBA" id="ARBA00022801"/>
    </source>
</evidence>
<keyword evidence="6 7" id="KW-0460">Magnesium</keyword>
<dbReference type="GO" id="GO:0046854">
    <property type="term" value="P:phosphatidylinositol phosphate biosynthetic process"/>
    <property type="evidence" value="ECO:0007669"/>
    <property type="project" value="InterPro"/>
</dbReference>
<dbReference type="Pfam" id="PF00459">
    <property type="entry name" value="Inositol_P"/>
    <property type="match status" value="1"/>
</dbReference>
<feature type="binding site" evidence="7">
    <location>
        <position position="229"/>
    </location>
    <ligand>
        <name>Mg(2+)</name>
        <dbReference type="ChEBI" id="CHEBI:18420"/>
        <label>1</label>
        <note>catalytic</note>
    </ligand>
</feature>
<dbReference type="GO" id="GO:0008934">
    <property type="term" value="F:inositol monophosphate 1-phosphatase activity"/>
    <property type="evidence" value="ECO:0007669"/>
    <property type="project" value="InterPro"/>
</dbReference>
<comment type="catalytic activity">
    <reaction evidence="1 8">
        <text>a myo-inositol phosphate + H2O = myo-inositol + phosphate</text>
        <dbReference type="Rhea" id="RHEA:24056"/>
        <dbReference type="ChEBI" id="CHEBI:15377"/>
        <dbReference type="ChEBI" id="CHEBI:17268"/>
        <dbReference type="ChEBI" id="CHEBI:43474"/>
        <dbReference type="ChEBI" id="CHEBI:84139"/>
        <dbReference type="EC" id="3.1.3.25"/>
    </reaction>
</comment>
<evidence type="ECO:0000313" key="9">
    <source>
        <dbReference type="EMBL" id="WCE45494.1"/>
    </source>
</evidence>
<feature type="binding site" evidence="7">
    <location>
        <position position="96"/>
    </location>
    <ligand>
        <name>Mg(2+)</name>
        <dbReference type="ChEBI" id="CHEBI:18420"/>
        <label>1</label>
        <note>catalytic</note>
    </ligand>
</feature>
<dbReference type="Gene3D" id="3.30.540.10">
    <property type="entry name" value="Fructose-1,6-Bisphosphatase, subunit A, domain 1"/>
    <property type="match status" value="1"/>
</dbReference>
<dbReference type="InterPro" id="IPR020583">
    <property type="entry name" value="Inositol_monoP_metal-BS"/>
</dbReference>
<reference evidence="9" key="1">
    <citation type="submission" date="2023-01" db="EMBL/GenBank/DDBJ databases">
        <title>Comparative Genomic Analysis of the Clinically-Derived Winkia Strain NY0527 Provides Evidence into the Taxonomic Reassignment of Winkia neuii and Characterizes Their Virulence Traits.</title>
        <authorList>
            <person name="Cai X."/>
            <person name="Peng Y."/>
            <person name="Li M."/>
            <person name="Qiu Y."/>
            <person name="Wang Y."/>
            <person name="Xu L."/>
            <person name="Hou Q."/>
        </authorList>
    </citation>
    <scope>NUCLEOTIDE SEQUENCE</scope>
    <source>
        <strain evidence="9">NY0527</strain>
    </source>
</reference>
<keyword evidence="4 7" id="KW-0479">Metal-binding</keyword>
<comment type="similarity">
    <text evidence="3 8">Belongs to the inositol monophosphatase superfamily.</text>
</comment>
<dbReference type="AlphaFoldDB" id="A0AB38XMT8"/>
<evidence type="ECO:0000256" key="3">
    <source>
        <dbReference type="ARBA" id="ARBA00009759"/>
    </source>
</evidence>
<evidence type="ECO:0000256" key="7">
    <source>
        <dbReference type="PIRSR" id="PIRSR600760-2"/>
    </source>
</evidence>
<dbReference type="Gene3D" id="3.40.190.80">
    <property type="match status" value="1"/>
</dbReference>
<dbReference type="InterPro" id="IPR020550">
    <property type="entry name" value="Inositol_monophosphatase_CS"/>
</dbReference>
<dbReference type="PROSITE" id="PS00629">
    <property type="entry name" value="IMP_1"/>
    <property type="match status" value="1"/>
</dbReference>
<feature type="binding site" evidence="7">
    <location>
        <position position="98"/>
    </location>
    <ligand>
        <name>Mg(2+)</name>
        <dbReference type="ChEBI" id="CHEBI:18420"/>
        <label>1</label>
        <note>catalytic</note>
    </ligand>
</feature>